<dbReference type="PANTHER" id="PTHR33132:SF142">
    <property type="entry name" value="SERINE-RICH PROTEIN-LIKE PROTEIN"/>
    <property type="match status" value="1"/>
</dbReference>
<dbReference type="AlphaFoldDB" id="A0AAV9FAQ8"/>
<feature type="compositionally biased region" description="Low complexity" evidence="1">
    <location>
        <begin position="1"/>
        <end position="12"/>
    </location>
</feature>
<name>A0AAV9FAQ8_ACOCL</name>
<feature type="region of interest" description="Disordered" evidence="1">
    <location>
        <begin position="1"/>
        <end position="20"/>
    </location>
</feature>
<dbReference type="PANTHER" id="PTHR33132">
    <property type="entry name" value="OSJNBB0118P14.9 PROTEIN"/>
    <property type="match status" value="1"/>
</dbReference>
<organism evidence="2 3">
    <name type="scientific">Acorus calamus</name>
    <name type="common">Sweet flag</name>
    <dbReference type="NCBI Taxonomy" id="4465"/>
    <lineage>
        <taxon>Eukaryota</taxon>
        <taxon>Viridiplantae</taxon>
        <taxon>Streptophyta</taxon>
        <taxon>Embryophyta</taxon>
        <taxon>Tracheophyta</taxon>
        <taxon>Spermatophyta</taxon>
        <taxon>Magnoliopsida</taxon>
        <taxon>Liliopsida</taxon>
        <taxon>Acoraceae</taxon>
        <taxon>Acorus</taxon>
    </lineage>
</organism>
<dbReference type="EMBL" id="JAUJYO010000002">
    <property type="protein sequence ID" value="KAK1323061.1"/>
    <property type="molecule type" value="Genomic_DNA"/>
</dbReference>
<gene>
    <name evidence="2" type="ORF">QJS10_CPA02g01179</name>
</gene>
<sequence>MASTTKPSTTSSMKAQRPPLQTCLCSPTAHPGSFRCSFHRSTHRKVPARPAGQGGRNPVSPVNTKGVGEGSKLLKDFLMQMIRPSKGNLCRRKDFQPKPTRFSLMNGSHHGVEVL</sequence>
<evidence type="ECO:0000313" key="2">
    <source>
        <dbReference type="EMBL" id="KAK1323061.1"/>
    </source>
</evidence>
<dbReference type="Proteomes" id="UP001180020">
    <property type="component" value="Unassembled WGS sequence"/>
</dbReference>
<protein>
    <recommendedName>
        <fullName evidence="4">Serine-rich protein-like protein</fullName>
    </recommendedName>
</protein>
<proteinExistence type="predicted"/>
<reference evidence="2" key="1">
    <citation type="journal article" date="2023" name="Nat. Commun.">
        <title>Diploid and tetraploid genomes of Acorus and the evolution of monocots.</title>
        <authorList>
            <person name="Ma L."/>
            <person name="Liu K.W."/>
            <person name="Li Z."/>
            <person name="Hsiao Y.Y."/>
            <person name="Qi Y."/>
            <person name="Fu T."/>
            <person name="Tang G.D."/>
            <person name="Zhang D."/>
            <person name="Sun W.H."/>
            <person name="Liu D.K."/>
            <person name="Li Y."/>
            <person name="Chen G.Z."/>
            <person name="Liu X.D."/>
            <person name="Liao X.Y."/>
            <person name="Jiang Y.T."/>
            <person name="Yu X."/>
            <person name="Hao Y."/>
            <person name="Huang J."/>
            <person name="Zhao X.W."/>
            <person name="Ke S."/>
            <person name="Chen Y.Y."/>
            <person name="Wu W.L."/>
            <person name="Hsu J.L."/>
            <person name="Lin Y.F."/>
            <person name="Huang M.D."/>
            <person name="Li C.Y."/>
            <person name="Huang L."/>
            <person name="Wang Z.W."/>
            <person name="Zhao X."/>
            <person name="Zhong W.Y."/>
            <person name="Peng D.H."/>
            <person name="Ahmad S."/>
            <person name="Lan S."/>
            <person name="Zhang J.S."/>
            <person name="Tsai W.C."/>
            <person name="Van de Peer Y."/>
            <person name="Liu Z.J."/>
        </authorList>
    </citation>
    <scope>NUCLEOTIDE SEQUENCE</scope>
    <source>
        <strain evidence="2">CP</strain>
    </source>
</reference>
<feature type="region of interest" description="Disordered" evidence="1">
    <location>
        <begin position="40"/>
        <end position="68"/>
    </location>
</feature>
<feature type="region of interest" description="Disordered" evidence="1">
    <location>
        <begin position="89"/>
        <end position="115"/>
    </location>
</feature>
<keyword evidence="3" id="KW-1185">Reference proteome</keyword>
<accession>A0AAV9FAQ8</accession>
<comment type="caution">
    <text evidence="2">The sequence shown here is derived from an EMBL/GenBank/DDBJ whole genome shotgun (WGS) entry which is preliminary data.</text>
</comment>
<evidence type="ECO:0008006" key="4">
    <source>
        <dbReference type="Google" id="ProtNLM"/>
    </source>
</evidence>
<evidence type="ECO:0000313" key="3">
    <source>
        <dbReference type="Proteomes" id="UP001180020"/>
    </source>
</evidence>
<evidence type="ECO:0000256" key="1">
    <source>
        <dbReference type="SAM" id="MobiDB-lite"/>
    </source>
</evidence>
<reference evidence="2" key="2">
    <citation type="submission" date="2023-06" db="EMBL/GenBank/DDBJ databases">
        <authorList>
            <person name="Ma L."/>
            <person name="Liu K.-W."/>
            <person name="Li Z."/>
            <person name="Hsiao Y.-Y."/>
            <person name="Qi Y."/>
            <person name="Fu T."/>
            <person name="Tang G."/>
            <person name="Zhang D."/>
            <person name="Sun W.-H."/>
            <person name="Liu D.-K."/>
            <person name="Li Y."/>
            <person name="Chen G.-Z."/>
            <person name="Liu X.-D."/>
            <person name="Liao X.-Y."/>
            <person name="Jiang Y.-T."/>
            <person name="Yu X."/>
            <person name="Hao Y."/>
            <person name="Huang J."/>
            <person name="Zhao X.-W."/>
            <person name="Ke S."/>
            <person name="Chen Y.-Y."/>
            <person name="Wu W.-L."/>
            <person name="Hsu J.-L."/>
            <person name="Lin Y.-F."/>
            <person name="Huang M.-D."/>
            <person name="Li C.-Y."/>
            <person name="Huang L."/>
            <person name="Wang Z.-W."/>
            <person name="Zhao X."/>
            <person name="Zhong W.-Y."/>
            <person name="Peng D.-H."/>
            <person name="Ahmad S."/>
            <person name="Lan S."/>
            <person name="Zhang J.-S."/>
            <person name="Tsai W.-C."/>
            <person name="Van De Peer Y."/>
            <person name="Liu Z.-J."/>
        </authorList>
    </citation>
    <scope>NUCLEOTIDE SEQUENCE</scope>
    <source>
        <strain evidence="2">CP</strain>
        <tissue evidence="2">Leaves</tissue>
    </source>
</reference>